<accession>A4JUN0</accession>
<feature type="region of interest" description="Disordered" evidence="1">
    <location>
        <begin position="24"/>
        <end position="49"/>
    </location>
</feature>
<geneLocation type="plasmid" evidence="2 3">
    <name>pBVIE02</name>
</geneLocation>
<dbReference type="KEGG" id="bvi:Bcep1808_7100"/>
<sequence length="160" mass="18330">MSVSEMRKGGSRCDWVDAQKREKQVQCRTARRRRAPESSRKPPRFPLDEKKAPARLLGRRWYQKNTVCLDVSCGPAEIEIAGPFVDEFDVNGKTLATCELEPIACLDRGYSVRCLTVNDEPPSLPFGHAEPWELNRTLEAYHRMRQINVPHRLGTRASHE</sequence>
<organism evidence="2 3">
    <name type="scientific">Burkholderia vietnamiensis (strain G4 / LMG 22486)</name>
    <name type="common">Burkholderia cepacia (strain R1808)</name>
    <dbReference type="NCBI Taxonomy" id="269482"/>
    <lineage>
        <taxon>Bacteria</taxon>
        <taxon>Pseudomonadati</taxon>
        <taxon>Pseudomonadota</taxon>
        <taxon>Betaproteobacteria</taxon>
        <taxon>Burkholderiales</taxon>
        <taxon>Burkholderiaceae</taxon>
        <taxon>Burkholderia</taxon>
        <taxon>Burkholderia cepacia complex</taxon>
    </lineage>
</organism>
<dbReference type="EMBL" id="CP000618">
    <property type="protein sequence ID" value="ABO59983.1"/>
    <property type="molecule type" value="Genomic_DNA"/>
</dbReference>
<dbReference type="HOGENOM" id="CLU_1648978_0_0_4"/>
<proteinExistence type="predicted"/>
<evidence type="ECO:0000313" key="2">
    <source>
        <dbReference type="EMBL" id="ABO59983.1"/>
    </source>
</evidence>
<protein>
    <submittedName>
        <fullName evidence="2">Uncharacterized protein</fullName>
    </submittedName>
</protein>
<evidence type="ECO:0000256" key="1">
    <source>
        <dbReference type="SAM" id="MobiDB-lite"/>
    </source>
</evidence>
<gene>
    <name evidence="2" type="ordered locus">Bcep1808_7100</name>
</gene>
<keyword evidence="2" id="KW-0614">Plasmid</keyword>
<evidence type="ECO:0000313" key="3">
    <source>
        <dbReference type="Proteomes" id="UP000002287"/>
    </source>
</evidence>
<name>A4JUN0_BURVG</name>
<dbReference type="Proteomes" id="UP000002287">
    <property type="component" value="Plasmid pBVIE02"/>
</dbReference>
<reference evidence="2 3" key="1">
    <citation type="submission" date="2007-03" db="EMBL/GenBank/DDBJ databases">
        <title>Complete sequence of plasmid pBVIE02 of Burkholderia vietnamiensis G4.</title>
        <authorList>
            <consortium name="US DOE Joint Genome Institute"/>
            <person name="Copeland A."/>
            <person name="Lucas S."/>
            <person name="Lapidus A."/>
            <person name="Barry K."/>
            <person name="Detter J.C."/>
            <person name="Glavina del Rio T."/>
            <person name="Hammon N."/>
            <person name="Israni S."/>
            <person name="Dalin E."/>
            <person name="Tice H."/>
            <person name="Pitluck S."/>
            <person name="Chain P."/>
            <person name="Malfatti S."/>
            <person name="Shin M."/>
            <person name="Vergez L."/>
            <person name="Schmutz J."/>
            <person name="Larimer F."/>
            <person name="Land M."/>
            <person name="Hauser L."/>
            <person name="Kyrpides N."/>
            <person name="Tiedje J."/>
            <person name="Richardson P."/>
        </authorList>
    </citation>
    <scope>NUCLEOTIDE SEQUENCE [LARGE SCALE GENOMIC DNA]</scope>
    <source>
        <strain evidence="3">G4 / LMG 22486</strain>
        <plasmid evidence="2 3">pBVIE02</plasmid>
    </source>
</reference>
<feature type="compositionally biased region" description="Basic and acidic residues" evidence="1">
    <location>
        <begin position="35"/>
        <end position="49"/>
    </location>
</feature>
<dbReference type="AlphaFoldDB" id="A4JUN0"/>